<keyword evidence="2" id="KW-1185">Reference proteome</keyword>
<evidence type="ECO:0000313" key="1">
    <source>
        <dbReference type="EMBL" id="GAA6167188.1"/>
    </source>
</evidence>
<evidence type="ECO:0008006" key="3">
    <source>
        <dbReference type="Google" id="ProtNLM"/>
    </source>
</evidence>
<sequence>MSDELDRKIENILISAISDGFNRALNTLEDAGAINREEMRKEYKGVGSKYYDMVSEQFEYTAQYAKEAIRELIEKENSKQ</sequence>
<gene>
    <name evidence="1" type="ORF">NBRC116591_09980</name>
</gene>
<dbReference type="EMBL" id="BAABWN010000003">
    <property type="protein sequence ID" value="GAA6167188.1"/>
    <property type="molecule type" value="Genomic_DNA"/>
</dbReference>
<proteinExistence type="predicted"/>
<name>A0ABQ0A6A9_9GAMM</name>
<accession>A0ABQ0A6A9</accession>
<dbReference type="RefSeq" id="WP_353301901.1">
    <property type="nucleotide sequence ID" value="NZ_BAABWN010000003.1"/>
</dbReference>
<reference evidence="1 2" key="1">
    <citation type="submission" date="2024-04" db="EMBL/GenBank/DDBJ databases">
        <title>Draft genome sequence of Sessilibacter corallicola NBRC 116591.</title>
        <authorList>
            <person name="Miyakawa T."/>
            <person name="Kusuya Y."/>
            <person name="Miura T."/>
        </authorList>
    </citation>
    <scope>NUCLEOTIDE SEQUENCE [LARGE SCALE GENOMIC DNA]</scope>
    <source>
        <strain evidence="1 2">KU-00831-HH</strain>
    </source>
</reference>
<evidence type="ECO:0000313" key="2">
    <source>
        <dbReference type="Proteomes" id="UP001465153"/>
    </source>
</evidence>
<organism evidence="1 2">
    <name type="scientific">Sessilibacter corallicola</name>
    <dbReference type="NCBI Taxonomy" id="2904075"/>
    <lineage>
        <taxon>Bacteria</taxon>
        <taxon>Pseudomonadati</taxon>
        <taxon>Pseudomonadota</taxon>
        <taxon>Gammaproteobacteria</taxon>
        <taxon>Cellvibrionales</taxon>
        <taxon>Cellvibrionaceae</taxon>
        <taxon>Sessilibacter</taxon>
    </lineage>
</organism>
<comment type="caution">
    <text evidence="1">The sequence shown here is derived from an EMBL/GenBank/DDBJ whole genome shotgun (WGS) entry which is preliminary data.</text>
</comment>
<dbReference type="Proteomes" id="UP001465153">
    <property type="component" value="Unassembled WGS sequence"/>
</dbReference>
<protein>
    <recommendedName>
        <fullName evidence="3">Phage protein</fullName>
    </recommendedName>
</protein>